<dbReference type="AlphaFoldDB" id="A0A2A4X594"/>
<evidence type="ECO:0000313" key="1">
    <source>
        <dbReference type="EMBL" id="PCI77773.1"/>
    </source>
</evidence>
<protein>
    <submittedName>
        <fullName evidence="1">Uncharacterized protein</fullName>
    </submittedName>
</protein>
<organism evidence="1 2">
    <name type="scientific">Aerophobetes bacterium</name>
    <dbReference type="NCBI Taxonomy" id="2030807"/>
    <lineage>
        <taxon>Bacteria</taxon>
        <taxon>Candidatus Aerophobota</taxon>
    </lineage>
</organism>
<dbReference type="EMBL" id="NVUK01000013">
    <property type="protein sequence ID" value="PCI77773.1"/>
    <property type="molecule type" value="Genomic_DNA"/>
</dbReference>
<name>A0A2A4X594_UNCAE</name>
<evidence type="ECO:0000313" key="2">
    <source>
        <dbReference type="Proteomes" id="UP000218775"/>
    </source>
</evidence>
<comment type="caution">
    <text evidence="1">The sequence shown here is derived from an EMBL/GenBank/DDBJ whole genome shotgun (WGS) entry which is preliminary data.</text>
</comment>
<dbReference type="Proteomes" id="UP000218775">
    <property type="component" value="Unassembled WGS sequence"/>
</dbReference>
<proteinExistence type="predicted"/>
<reference evidence="2" key="1">
    <citation type="submission" date="2017-08" db="EMBL/GenBank/DDBJ databases">
        <title>A dynamic microbial community with high functional redundancy inhabits the cold, oxic subseafloor aquifer.</title>
        <authorList>
            <person name="Tully B.J."/>
            <person name="Wheat C.G."/>
            <person name="Glazer B.T."/>
            <person name="Huber J.A."/>
        </authorList>
    </citation>
    <scope>NUCLEOTIDE SEQUENCE [LARGE SCALE GENOMIC DNA]</scope>
</reference>
<gene>
    <name evidence="1" type="ORF">COB21_02565</name>
</gene>
<accession>A0A2A4X594</accession>
<sequence>MDVSMLKFFQKHEKITLAFVVLIVLVFVGSSFFAGGGSELGAKESGHSVYAKALNDSVVTSDEMHVMKAFLSTDRVDSLEGTSHFANFFNSGVIRNDFILSGLSQIIFEKAPQLVRADFAEVVKSHNHFRPYVHPYSSKINVHSIWMLEAPEMVAELKKLTQDGESERDQFLSIVNLYKMQARLPSKVLREYLMFLEQQYGVKRDGRLATRDLNLFGASDISHWFGERFLEQICLFIHNTALMQESSGVLLSLEEVKKNLMDEGEKFVRLHFGKEGENQEIEQNWQMALKHLGLKEKQALNCWKKVMLFRKTMAEKGSTLLLDNYLFYAFNKEASKRAFVDEITLTEDRRFSSLRDLLSYKLYTDRLYADNSLLGRPLQIKTVSELQKSCPELLETVFEVEMREVDFDCVMAQMPLKEIKGSMLEDSYYPSLASHFDFLQEDVSGKEERYRIIRALSRRQQEEVESFIKRQIFDVSFDKVVGLIHKKRHFARKLVFVGQNLITPLAGVGQDEGKLFAFLRAMAIGDTAKQGTRRTDSNIYTEDRDHYYQILKCDLVKTEGVMLFQRAKRLGVISRLLDKELMDFYALEQENGAKEYKDEQGKYKSFDEVQLPLMLVKYAPYLSALKEKSNQVLGINWEDQTVSEGLVYPKVAFVEMLALARQIVISGRDLSEDFACVKRERRALNRGDKLDGFSSDLFSMNEGAWSDVCLSLETYPYFFCMEEITNDTQGSGEVMEKNKKFLAKQAKKAFVWQFAAELDEKGLFDPVNVL</sequence>